<dbReference type="AlphaFoldDB" id="A0A9D1PM68"/>
<feature type="compositionally biased region" description="Polar residues" evidence="1">
    <location>
        <begin position="1"/>
        <end position="10"/>
    </location>
</feature>
<dbReference type="Pfam" id="PF01551">
    <property type="entry name" value="Peptidase_M23"/>
    <property type="match status" value="1"/>
</dbReference>
<sequence length="306" mass="35202">MLVACSNTNNKVEEEEQEEVEKLDPESFAEAFRKGDYEQVYGQLSESFQKEVSVKELKSLGDDFHKDISTYVLQSKMPYGDDAVQYVWTDDSGTKGLIAVFDEEKIVQGLQIMPLEIYPDTDEVYTKTKFNMPFEHNWFVFWGGINPLVNYHYEYENQRYAYDFVKMEEQSTYEGDPMMNENYYAFGEKYIAPADGTVVKVENDIKDNEPVGKMNDKEPLGNYVIIDHGNDEFSYLAHFKYDSIEVKEGDEVKQGDLLGLVGNSGNSSEPHIHFHVADSSDPNTSKSIRISFEQDEEIKQGDFVEK</sequence>
<feature type="domain" description="M23ase beta-sheet core" evidence="2">
    <location>
        <begin position="187"/>
        <end position="279"/>
    </location>
</feature>
<evidence type="ECO:0000256" key="1">
    <source>
        <dbReference type="SAM" id="MobiDB-lite"/>
    </source>
</evidence>
<name>A0A9D1PM68_9BACI</name>
<dbReference type="PANTHER" id="PTHR21666:SF270">
    <property type="entry name" value="MUREIN HYDROLASE ACTIVATOR ENVC"/>
    <property type="match status" value="1"/>
</dbReference>
<feature type="compositionally biased region" description="Basic and acidic residues" evidence="1">
    <location>
        <begin position="297"/>
        <end position="306"/>
    </location>
</feature>
<dbReference type="InterPro" id="IPR011055">
    <property type="entry name" value="Dup_hybrid_motif"/>
</dbReference>
<dbReference type="PANTHER" id="PTHR21666">
    <property type="entry name" value="PEPTIDASE-RELATED"/>
    <property type="match status" value="1"/>
</dbReference>
<dbReference type="EMBL" id="DXHX01000036">
    <property type="protein sequence ID" value="HIV73954.1"/>
    <property type="molecule type" value="Genomic_DNA"/>
</dbReference>
<dbReference type="InterPro" id="IPR016047">
    <property type="entry name" value="M23ase_b-sheet_dom"/>
</dbReference>
<feature type="region of interest" description="Disordered" evidence="1">
    <location>
        <begin position="1"/>
        <end position="25"/>
    </location>
</feature>
<accession>A0A9D1PM68</accession>
<gene>
    <name evidence="3" type="ORF">H9895_02610</name>
</gene>
<proteinExistence type="predicted"/>
<dbReference type="Gene3D" id="2.70.70.10">
    <property type="entry name" value="Glucose Permease (Domain IIA)"/>
    <property type="match status" value="1"/>
</dbReference>
<dbReference type="SUPFAM" id="SSF51261">
    <property type="entry name" value="Duplicated hybrid motif"/>
    <property type="match status" value="1"/>
</dbReference>
<reference evidence="3" key="1">
    <citation type="journal article" date="2021" name="PeerJ">
        <title>Extensive microbial diversity within the chicken gut microbiome revealed by metagenomics and culture.</title>
        <authorList>
            <person name="Gilroy R."/>
            <person name="Ravi A."/>
            <person name="Getino M."/>
            <person name="Pursley I."/>
            <person name="Horton D.L."/>
            <person name="Alikhan N.F."/>
            <person name="Baker D."/>
            <person name="Gharbi K."/>
            <person name="Hall N."/>
            <person name="Watson M."/>
            <person name="Adriaenssens E.M."/>
            <person name="Foster-Nyarko E."/>
            <person name="Jarju S."/>
            <person name="Secka A."/>
            <person name="Antonio M."/>
            <person name="Oren A."/>
            <person name="Chaudhuri R.R."/>
            <person name="La Ragione R."/>
            <person name="Hildebrand F."/>
            <person name="Pallen M.J."/>
        </authorList>
    </citation>
    <scope>NUCLEOTIDE SEQUENCE</scope>
    <source>
        <strain evidence="3">CHK169-2315</strain>
    </source>
</reference>
<reference evidence="3" key="2">
    <citation type="submission" date="2021-04" db="EMBL/GenBank/DDBJ databases">
        <authorList>
            <person name="Gilroy R."/>
        </authorList>
    </citation>
    <scope>NUCLEOTIDE SEQUENCE</scope>
    <source>
        <strain evidence="3">CHK169-2315</strain>
    </source>
</reference>
<feature type="region of interest" description="Disordered" evidence="1">
    <location>
        <begin position="274"/>
        <end position="306"/>
    </location>
</feature>
<dbReference type="GO" id="GO:0004222">
    <property type="term" value="F:metalloendopeptidase activity"/>
    <property type="evidence" value="ECO:0007669"/>
    <property type="project" value="TreeGrafter"/>
</dbReference>
<evidence type="ECO:0000259" key="2">
    <source>
        <dbReference type="Pfam" id="PF01551"/>
    </source>
</evidence>
<organism evidence="3 4">
    <name type="scientific">Candidatus Pseudogracilibacillus intestinigallinarum</name>
    <dbReference type="NCBI Taxonomy" id="2838742"/>
    <lineage>
        <taxon>Bacteria</taxon>
        <taxon>Bacillati</taxon>
        <taxon>Bacillota</taxon>
        <taxon>Bacilli</taxon>
        <taxon>Bacillales</taxon>
        <taxon>Bacillaceae</taxon>
        <taxon>Pseudogracilibacillus</taxon>
    </lineage>
</organism>
<protein>
    <submittedName>
        <fullName evidence="3">M23 family metallopeptidase</fullName>
    </submittedName>
</protein>
<dbReference type="Proteomes" id="UP000823937">
    <property type="component" value="Unassembled WGS sequence"/>
</dbReference>
<dbReference type="CDD" id="cd12797">
    <property type="entry name" value="M23_peptidase"/>
    <property type="match status" value="1"/>
</dbReference>
<dbReference type="InterPro" id="IPR050570">
    <property type="entry name" value="Cell_wall_metabolism_enzyme"/>
</dbReference>
<evidence type="ECO:0000313" key="3">
    <source>
        <dbReference type="EMBL" id="HIV73954.1"/>
    </source>
</evidence>
<evidence type="ECO:0000313" key="4">
    <source>
        <dbReference type="Proteomes" id="UP000823937"/>
    </source>
</evidence>
<comment type="caution">
    <text evidence="3">The sequence shown here is derived from an EMBL/GenBank/DDBJ whole genome shotgun (WGS) entry which is preliminary data.</text>
</comment>